<dbReference type="InterPro" id="IPR001487">
    <property type="entry name" value="Bromodomain"/>
</dbReference>
<dbReference type="PROSITE" id="PS00633">
    <property type="entry name" value="BROMODOMAIN_1"/>
    <property type="match status" value="1"/>
</dbReference>
<feature type="domain" description="Bromo" evidence="4">
    <location>
        <begin position="207"/>
        <end position="280"/>
    </location>
</feature>
<dbReference type="SUPFAM" id="SSF47370">
    <property type="entry name" value="Bromodomain"/>
    <property type="match status" value="1"/>
</dbReference>
<dbReference type="InterPro" id="IPR018359">
    <property type="entry name" value="Bromodomain_CS"/>
</dbReference>
<evidence type="ECO:0000259" key="4">
    <source>
        <dbReference type="PROSITE" id="PS50014"/>
    </source>
</evidence>
<dbReference type="PRINTS" id="PR00503">
    <property type="entry name" value="BROMODOMAIN"/>
</dbReference>
<protein>
    <recommendedName>
        <fullName evidence="4">Bromo domain-containing protein</fullName>
    </recommendedName>
</protein>
<feature type="region of interest" description="Disordered" evidence="3">
    <location>
        <begin position="374"/>
        <end position="492"/>
    </location>
</feature>
<evidence type="ECO:0000313" key="6">
    <source>
        <dbReference type="Proteomes" id="UP000829196"/>
    </source>
</evidence>
<organism evidence="5 6">
    <name type="scientific">Dendrobium nobile</name>
    <name type="common">Orchid</name>
    <dbReference type="NCBI Taxonomy" id="94219"/>
    <lineage>
        <taxon>Eukaryota</taxon>
        <taxon>Viridiplantae</taxon>
        <taxon>Streptophyta</taxon>
        <taxon>Embryophyta</taxon>
        <taxon>Tracheophyta</taxon>
        <taxon>Spermatophyta</taxon>
        <taxon>Magnoliopsida</taxon>
        <taxon>Liliopsida</taxon>
        <taxon>Asparagales</taxon>
        <taxon>Orchidaceae</taxon>
        <taxon>Epidendroideae</taxon>
        <taxon>Malaxideae</taxon>
        <taxon>Dendrobiinae</taxon>
        <taxon>Dendrobium</taxon>
    </lineage>
</organism>
<sequence length="567" mass="63255">MKRKKGAKGSLKKVKKNDLIFMDDPNSPSISIEGENYMGQTGESQGKFELEVKQPTCLDNRIAKGSNSDADVSSFKSKTNAGHSRVKVKLKTSKLLEDHKRSSDAIMPSVNTPSDTDKSNSQFAMEMNEMTSSKMDATWSDGQALETSNVVPENPTRKTGSIKIKSSRGSGLSDFSPKQMESKIPHKEFCYNTKDLNSALTVIRKVMKMDAAGPFNAPVNPVALGIPDYFDIIDTPMDFGSICNDLEHGAKYKNSLDVYNDVQFIWDNCYKYNNKGDYILELMKRVKKNFMKYWTAAGLLTEMPIGTQVEDVLRSHQDKSTSKIKSKHKRRRHGIDGHKSNCLCAVCVVRRRRKEREEQSGAFETHMIVTHASLSNEPKLEVSSADNPCSEGTASTFDHSPETEADAEMGEAGKVESRTILEPTGSDEPETIGASCGEIELYPNATNNETFGNLSHENGNKDDSNQHFNGEEWPQSNSSKHSYKKDEDENDDEIRQGELYPSGQEIKLLENPPQQENNSVLWLCRDLFSGDRKSVWNGPHSLNRKLSSATARQNNPIRSALATLMHS</sequence>
<gene>
    <name evidence="5" type="ORF">KFK09_012404</name>
</gene>
<dbReference type="Pfam" id="PF00439">
    <property type="entry name" value="Bromodomain"/>
    <property type="match status" value="1"/>
</dbReference>
<feature type="compositionally biased region" description="Polar residues" evidence="3">
    <location>
        <begin position="444"/>
        <end position="457"/>
    </location>
</feature>
<dbReference type="EMBL" id="JAGYWB010000009">
    <property type="protein sequence ID" value="KAI0511772.1"/>
    <property type="molecule type" value="Genomic_DNA"/>
</dbReference>
<evidence type="ECO:0000256" key="3">
    <source>
        <dbReference type="SAM" id="MobiDB-lite"/>
    </source>
</evidence>
<keyword evidence="6" id="KW-1185">Reference proteome</keyword>
<dbReference type="Proteomes" id="UP000829196">
    <property type="component" value="Unassembled WGS sequence"/>
</dbReference>
<dbReference type="SMR" id="A0A8T3BFE8"/>
<dbReference type="AlphaFoldDB" id="A0A8T3BFE8"/>
<dbReference type="PANTHER" id="PTHR47809">
    <property type="entry name" value="DNA-BINDING BROMODOMAIN-CONTAINING PROTEIN"/>
    <property type="match status" value="1"/>
</dbReference>
<dbReference type="OrthoDB" id="21449at2759"/>
<proteinExistence type="predicted"/>
<name>A0A8T3BFE8_DENNO</name>
<dbReference type="Gene3D" id="1.20.920.10">
    <property type="entry name" value="Bromodomain-like"/>
    <property type="match status" value="1"/>
</dbReference>
<evidence type="ECO:0000256" key="1">
    <source>
        <dbReference type="ARBA" id="ARBA00023117"/>
    </source>
</evidence>
<feature type="compositionally biased region" description="Low complexity" evidence="3">
    <location>
        <begin position="157"/>
        <end position="171"/>
    </location>
</feature>
<feature type="compositionally biased region" description="Polar residues" evidence="3">
    <location>
        <begin position="384"/>
        <end position="398"/>
    </location>
</feature>
<evidence type="ECO:0000256" key="2">
    <source>
        <dbReference type="PROSITE-ProRule" id="PRU00035"/>
    </source>
</evidence>
<dbReference type="InterPro" id="IPR036427">
    <property type="entry name" value="Bromodomain-like_sf"/>
</dbReference>
<evidence type="ECO:0000313" key="5">
    <source>
        <dbReference type="EMBL" id="KAI0511772.1"/>
    </source>
</evidence>
<reference evidence="5" key="1">
    <citation type="journal article" date="2022" name="Front. Genet.">
        <title>Chromosome-Scale Assembly of the Dendrobium nobile Genome Provides Insights Into the Molecular Mechanism of the Biosynthesis of the Medicinal Active Ingredient of Dendrobium.</title>
        <authorList>
            <person name="Xu Q."/>
            <person name="Niu S.-C."/>
            <person name="Li K.-L."/>
            <person name="Zheng P.-J."/>
            <person name="Zhang X.-J."/>
            <person name="Jia Y."/>
            <person name="Liu Y."/>
            <person name="Niu Y.-X."/>
            <person name="Yu L.-H."/>
            <person name="Chen D.-F."/>
            <person name="Zhang G.-Q."/>
        </authorList>
    </citation>
    <scope>NUCLEOTIDE SEQUENCE</scope>
    <source>
        <tissue evidence="5">Leaf</tissue>
    </source>
</reference>
<keyword evidence="1 2" id="KW-0103">Bromodomain</keyword>
<comment type="caution">
    <text evidence="5">The sequence shown here is derived from an EMBL/GenBank/DDBJ whole genome shotgun (WGS) entry which is preliminary data.</text>
</comment>
<dbReference type="SMART" id="SM00297">
    <property type="entry name" value="BROMO"/>
    <property type="match status" value="1"/>
</dbReference>
<feature type="compositionally biased region" description="Basic residues" evidence="3">
    <location>
        <begin position="1"/>
        <end position="15"/>
    </location>
</feature>
<dbReference type="PANTHER" id="PTHR47809:SF2">
    <property type="entry name" value="DNA-BINDING BROMODOMAIN-CONTAINING PROTEIN"/>
    <property type="match status" value="1"/>
</dbReference>
<dbReference type="PROSITE" id="PS50014">
    <property type="entry name" value="BROMODOMAIN_2"/>
    <property type="match status" value="1"/>
</dbReference>
<feature type="region of interest" description="Disordered" evidence="3">
    <location>
        <begin position="1"/>
        <end position="41"/>
    </location>
</feature>
<feature type="region of interest" description="Disordered" evidence="3">
    <location>
        <begin position="150"/>
        <end position="178"/>
    </location>
</feature>
<accession>A0A8T3BFE8</accession>